<dbReference type="SUPFAM" id="SSF52540">
    <property type="entry name" value="P-loop containing nucleoside triphosphate hydrolases"/>
    <property type="match status" value="1"/>
</dbReference>
<organism evidence="6 7">
    <name type="scientific">Haematococcus lacustris</name>
    <name type="common">Green alga</name>
    <name type="synonym">Haematococcus pluvialis</name>
    <dbReference type="NCBI Taxonomy" id="44745"/>
    <lineage>
        <taxon>Eukaryota</taxon>
        <taxon>Viridiplantae</taxon>
        <taxon>Chlorophyta</taxon>
        <taxon>core chlorophytes</taxon>
        <taxon>Chlorophyceae</taxon>
        <taxon>CS clade</taxon>
        <taxon>Chlamydomonadales</taxon>
        <taxon>Haematococcaceae</taxon>
        <taxon>Haematococcus</taxon>
    </lineage>
</organism>
<gene>
    <name evidence="6" type="ORF">HaLaN_02379</name>
</gene>
<dbReference type="GO" id="GO:0016787">
    <property type="term" value="F:hydrolase activity"/>
    <property type="evidence" value="ECO:0007669"/>
    <property type="project" value="UniProtKB-KW"/>
</dbReference>
<dbReference type="Gene3D" id="3.40.50.300">
    <property type="entry name" value="P-loop containing nucleotide triphosphate hydrolases"/>
    <property type="match status" value="1"/>
</dbReference>
<evidence type="ECO:0000259" key="5">
    <source>
        <dbReference type="Pfam" id="PF00270"/>
    </source>
</evidence>
<keyword evidence="2 4" id="KW-0378">Hydrolase</keyword>
<evidence type="ECO:0000256" key="3">
    <source>
        <dbReference type="ARBA" id="ARBA00022840"/>
    </source>
</evidence>
<dbReference type="Proteomes" id="UP000485058">
    <property type="component" value="Unassembled WGS sequence"/>
</dbReference>
<evidence type="ECO:0000313" key="7">
    <source>
        <dbReference type="Proteomes" id="UP000485058"/>
    </source>
</evidence>
<keyword evidence="7" id="KW-1185">Reference proteome</keyword>
<sequence length="113" mass="12491">MSAWKEFGLHPLLEQGLAMQEREMQEAEAAEAGPTTSPLDGRLRALIMTPTRELALQTRLLAARPSVLVATPGRLWELLREASSPHLADFGALSFLVLDEADRMAQKGHFQVQ</sequence>
<evidence type="ECO:0000256" key="1">
    <source>
        <dbReference type="ARBA" id="ARBA00022741"/>
    </source>
</evidence>
<comment type="catalytic activity">
    <reaction evidence="4">
        <text>ATP + H2O = ADP + phosphate + H(+)</text>
        <dbReference type="Rhea" id="RHEA:13065"/>
        <dbReference type="ChEBI" id="CHEBI:15377"/>
        <dbReference type="ChEBI" id="CHEBI:15378"/>
        <dbReference type="ChEBI" id="CHEBI:30616"/>
        <dbReference type="ChEBI" id="CHEBI:43474"/>
        <dbReference type="ChEBI" id="CHEBI:456216"/>
        <dbReference type="EC" id="3.6.4.13"/>
    </reaction>
</comment>
<dbReference type="GO" id="GO:0005524">
    <property type="term" value="F:ATP binding"/>
    <property type="evidence" value="ECO:0007669"/>
    <property type="project" value="UniProtKB-UniRule"/>
</dbReference>
<keyword evidence="1 4" id="KW-0547">Nucleotide-binding</keyword>
<proteinExistence type="inferred from homology"/>
<dbReference type="EC" id="3.6.4.13" evidence="4"/>
<evidence type="ECO:0000256" key="2">
    <source>
        <dbReference type="ARBA" id="ARBA00022801"/>
    </source>
</evidence>
<name>A0A699YBK8_HAELA</name>
<dbReference type="PANTHER" id="PTHR24031">
    <property type="entry name" value="RNA HELICASE"/>
    <property type="match status" value="1"/>
</dbReference>
<reference evidence="6 7" key="1">
    <citation type="submission" date="2020-02" db="EMBL/GenBank/DDBJ databases">
        <title>Draft genome sequence of Haematococcus lacustris strain NIES-144.</title>
        <authorList>
            <person name="Morimoto D."/>
            <person name="Nakagawa S."/>
            <person name="Yoshida T."/>
            <person name="Sawayama S."/>
        </authorList>
    </citation>
    <scope>NUCLEOTIDE SEQUENCE [LARGE SCALE GENOMIC DNA]</scope>
    <source>
        <strain evidence="6 7">NIES-144</strain>
    </source>
</reference>
<accession>A0A699YBK8</accession>
<keyword evidence="4" id="KW-0347">Helicase</keyword>
<comment type="domain">
    <text evidence="4">The Q motif is unique to and characteristic of the DEAD box family of RNA helicases and controls ATP binding and hydrolysis.</text>
</comment>
<dbReference type="Pfam" id="PF00270">
    <property type="entry name" value="DEAD"/>
    <property type="match status" value="1"/>
</dbReference>
<feature type="non-terminal residue" evidence="6">
    <location>
        <position position="1"/>
    </location>
</feature>
<evidence type="ECO:0000256" key="4">
    <source>
        <dbReference type="RuleBase" id="RU365068"/>
    </source>
</evidence>
<dbReference type="InterPro" id="IPR027417">
    <property type="entry name" value="P-loop_NTPase"/>
</dbReference>
<comment type="similarity">
    <text evidence="4">Belongs to the DEAD box helicase family.</text>
</comment>
<protein>
    <recommendedName>
        <fullName evidence="4">ATP-dependent RNA helicase</fullName>
        <ecNumber evidence="4">3.6.4.13</ecNumber>
    </recommendedName>
</protein>
<keyword evidence="3 4" id="KW-0067">ATP-binding</keyword>
<comment type="function">
    <text evidence="4">RNA helicase.</text>
</comment>
<evidence type="ECO:0000313" key="6">
    <source>
        <dbReference type="EMBL" id="GFH07560.1"/>
    </source>
</evidence>
<dbReference type="GO" id="GO:0003724">
    <property type="term" value="F:RNA helicase activity"/>
    <property type="evidence" value="ECO:0007669"/>
    <property type="project" value="UniProtKB-EC"/>
</dbReference>
<dbReference type="InterPro" id="IPR011545">
    <property type="entry name" value="DEAD/DEAH_box_helicase_dom"/>
</dbReference>
<dbReference type="GO" id="GO:0003723">
    <property type="term" value="F:RNA binding"/>
    <property type="evidence" value="ECO:0007669"/>
    <property type="project" value="UniProtKB-UniRule"/>
</dbReference>
<dbReference type="AlphaFoldDB" id="A0A699YBK8"/>
<feature type="domain" description="DEAD/DEAH-box helicase" evidence="5">
    <location>
        <begin position="61"/>
        <end position="109"/>
    </location>
</feature>
<dbReference type="EMBL" id="BLLF01000102">
    <property type="protein sequence ID" value="GFH07560.1"/>
    <property type="molecule type" value="Genomic_DNA"/>
</dbReference>
<comment type="caution">
    <text evidence="6">The sequence shown here is derived from an EMBL/GenBank/DDBJ whole genome shotgun (WGS) entry which is preliminary data.</text>
</comment>
<keyword evidence="4" id="KW-0694">RNA-binding</keyword>